<dbReference type="Proteomes" id="UP001346869">
    <property type="component" value="Unassembled WGS sequence"/>
</dbReference>
<dbReference type="AlphaFoldDB" id="A0AAN8AWW4"/>
<accession>A0AAN8AWW4</accession>
<protein>
    <submittedName>
        <fullName evidence="2">Uncharacterized protein</fullName>
    </submittedName>
</protein>
<reference evidence="2 3" key="2">
    <citation type="journal article" date="2023" name="Mol. Biol. Evol.">
        <title>Genomics of Secondarily Temperate Adaptation in the Only Non-Antarctic Icefish.</title>
        <authorList>
            <person name="Rivera-Colon A.G."/>
            <person name="Rayamajhi N."/>
            <person name="Minhas B.F."/>
            <person name="Madrigal G."/>
            <person name="Bilyk K.T."/>
            <person name="Yoon V."/>
            <person name="Hune M."/>
            <person name="Gregory S."/>
            <person name="Cheng C.H.C."/>
            <person name="Catchen J.M."/>
        </authorList>
    </citation>
    <scope>NUCLEOTIDE SEQUENCE [LARGE SCALE GENOMIC DNA]</scope>
    <source>
        <strain evidence="2">JMC-PN-2008</strain>
    </source>
</reference>
<sequence>MEPPLFPRESGQFIAERSRDVFVEEEGVQKVAEMLYNLRHTDDLTASGWKKANPLAPAPTSDQGSLNSKAPK</sequence>
<keyword evidence="3" id="KW-1185">Reference proteome</keyword>
<name>A0AAN8AWW4_ELEMC</name>
<reference evidence="2 3" key="1">
    <citation type="journal article" date="2023" name="Genes (Basel)">
        <title>Chromosome-Level Genome Assembly and Circadian Gene Repertoire of the Patagonia Blennie Eleginops maclovinus-The Closest Ancestral Proxy of Antarctic Cryonotothenioids.</title>
        <authorList>
            <person name="Cheng C.C."/>
            <person name="Rivera-Colon A.G."/>
            <person name="Minhas B.F."/>
            <person name="Wilson L."/>
            <person name="Rayamajhi N."/>
            <person name="Vargas-Chacoff L."/>
            <person name="Catchen J.M."/>
        </authorList>
    </citation>
    <scope>NUCLEOTIDE SEQUENCE [LARGE SCALE GENOMIC DNA]</scope>
    <source>
        <strain evidence="2">JMC-PN-2008</strain>
    </source>
</reference>
<comment type="caution">
    <text evidence="2">The sequence shown here is derived from an EMBL/GenBank/DDBJ whole genome shotgun (WGS) entry which is preliminary data.</text>
</comment>
<gene>
    <name evidence="2" type="ORF">PBY51_004002</name>
</gene>
<evidence type="ECO:0000313" key="2">
    <source>
        <dbReference type="EMBL" id="KAK5871103.1"/>
    </source>
</evidence>
<dbReference type="EMBL" id="JAUZQC010000005">
    <property type="protein sequence ID" value="KAK5871103.1"/>
    <property type="molecule type" value="Genomic_DNA"/>
</dbReference>
<feature type="compositionally biased region" description="Polar residues" evidence="1">
    <location>
        <begin position="60"/>
        <end position="72"/>
    </location>
</feature>
<organism evidence="2 3">
    <name type="scientific">Eleginops maclovinus</name>
    <name type="common">Patagonian blennie</name>
    <name type="synonym">Eleginus maclovinus</name>
    <dbReference type="NCBI Taxonomy" id="56733"/>
    <lineage>
        <taxon>Eukaryota</taxon>
        <taxon>Metazoa</taxon>
        <taxon>Chordata</taxon>
        <taxon>Craniata</taxon>
        <taxon>Vertebrata</taxon>
        <taxon>Euteleostomi</taxon>
        <taxon>Actinopterygii</taxon>
        <taxon>Neopterygii</taxon>
        <taxon>Teleostei</taxon>
        <taxon>Neoteleostei</taxon>
        <taxon>Acanthomorphata</taxon>
        <taxon>Eupercaria</taxon>
        <taxon>Perciformes</taxon>
        <taxon>Notothenioidei</taxon>
        <taxon>Eleginopidae</taxon>
        <taxon>Eleginops</taxon>
    </lineage>
</organism>
<evidence type="ECO:0000256" key="1">
    <source>
        <dbReference type="SAM" id="MobiDB-lite"/>
    </source>
</evidence>
<evidence type="ECO:0000313" key="3">
    <source>
        <dbReference type="Proteomes" id="UP001346869"/>
    </source>
</evidence>
<proteinExistence type="predicted"/>
<feature type="region of interest" description="Disordered" evidence="1">
    <location>
        <begin position="48"/>
        <end position="72"/>
    </location>
</feature>